<comment type="similarity">
    <text evidence="2">Belongs to the ComB family.</text>
</comment>
<dbReference type="Gene3D" id="3.90.1560.10">
    <property type="entry name" value="ComB-like"/>
    <property type="match status" value="1"/>
</dbReference>
<dbReference type="Pfam" id="PF04029">
    <property type="entry name" value="2-ph_phosp"/>
    <property type="match status" value="1"/>
</dbReference>
<keyword evidence="6" id="KW-0460">Magnesium</keyword>
<proteinExistence type="inferred from homology"/>
<dbReference type="InParanoid" id="Q01WX3"/>
<dbReference type="PANTHER" id="PTHR37311:SF1">
    <property type="entry name" value="2-PHOSPHOSULFOLACTATE PHOSPHATASE-RELATED"/>
    <property type="match status" value="1"/>
</dbReference>
<dbReference type="HOGENOM" id="CLU_070028_0_0_0"/>
<sequence length="263" mass="28483">MPKSVVIDYLAESVQRYRAGWAIVVVDVIRATTTAITAAAAGRRCFPAPSPEAAVEIAQRLRNPLLAGDSTTAAQVVFEMENSPAQLANRSDTHRPLVLVSSSGTKVIHAAAGCDAVYLGCFRNHSVLAGYLARRHARVAVIGAGNKGEFREEDQICCAWIAAGLISRGHRPASPQTVEVVSRWRDAPPGACLGSRSVDFLRRTSQLRDLDFILAHIDDRREVCEVRDGEVKIIGKPARGSHTAIASRYRKGGLRVAQHTARQ</sequence>
<dbReference type="InterPro" id="IPR005238">
    <property type="entry name" value="ComB-like"/>
</dbReference>
<dbReference type="AlphaFoldDB" id="Q01WX3"/>
<comment type="catalytic activity">
    <reaction evidence="7">
        <text>(2R)-O-phospho-3-sulfolactate + H2O = (2R)-3-sulfolactate + phosphate</text>
        <dbReference type="Rhea" id="RHEA:23416"/>
        <dbReference type="ChEBI" id="CHEBI:15377"/>
        <dbReference type="ChEBI" id="CHEBI:15597"/>
        <dbReference type="ChEBI" id="CHEBI:43474"/>
        <dbReference type="ChEBI" id="CHEBI:58738"/>
        <dbReference type="EC" id="3.1.3.71"/>
    </reaction>
</comment>
<evidence type="ECO:0000313" key="8">
    <source>
        <dbReference type="EMBL" id="ABJ85842.1"/>
    </source>
</evidence>
<dbReference type="KEGG" id="sus:Acid_4883"/>
<protein>
    <recommendedName>
        <fullName evidence="4">Probable 2-phosphosulfolactate phosphatase</fullName>
        <ecNumber evidence="3">3.1.3.71</ecNumber>
    </recommendedName>
</protein>
<comment type="cofactor">
    <cofactor evidence="1">
        <name>Mg(2+)</name>
        <dbReference type="ChEBI" id="CHEBI:18420"/>
    </cofactor>
</comment>
<dbReference type="PANTHER" id="PTHR37311">
    <property type="entry name" value="2-PHOSPHOSULFOLACTATE PHOSPHATASE-RELATED"/>
    <property type="match status" value="1"/>
</dbReference>
<dbReference type="STRING" id="234267.Acid_4883"/>
<accession>Q01WX3</accession>
<organism evidence="8">
    <name type="scientific">Solibacter usitatus (strain Ellin6076)</name>
    <dbReference type="NCBI Taxonomy" id="234267"/>
    <lineage>
        <taxon>Bacteria</taxon>
        <taxon>Pseudomonadati</taxon>
        <taxon>Acidobacteriota</taxon>
        <taxon>Terriglobia</taxon>
        <taxon>Bryobacterales</taxon>
        <taxon>Solibacteraceae</taxon>
        <taxon>Candidatus Solibacter</taxon>
    </lineage>
</organism>
<evidence type="ECO:0000256" key="4">
    <source>
        <dbReference type="ARBA" id="ARBA00021948"/>
    </source>
</evidence>
<evidence type="ECO:0000256" key="3">
    <source>
        <dbReference type="ARBA" id="ARBA00012953"/>
    </source>
</evidence>
<reference evidence="8" key="1">
    <citation type="submission" date="2006-10" db="EMBL/GenBank/DDBJ databases">
        <title>Complete sequence of Solibacter usitatus Ellin6076.</title>
        <authorList>
            <consortium name="US DOE Joint Genome Institute"/>
            <person name="Copeland A."/>
            <person name="Lucas S."/>
            <person name="Lapidus A."/>
            <person name="Barry K."/>
            <person name="Detter J.C."/>
            <person name="Glavina del Rio T."/>
            <person name="Hammon N."/>
            <person name="Israni S."/>
            <person name="Dalin E."/>
            <person name="Tice H."/>
            <person name="Pitluck S."/>
            <person name="Thompson L.S."/>
            <person name="Brettin T."/>
            <person name="Bruce D."/>
            <person name="Han C."/>
            <person name="Tapia R."/>
            <person name="Gilna P."/>
            <person name="Schmutz J."/>
            <person name="Larimer F."/>
            <person name="Land M."/>
            <person name="Hauser L."/>
            <person name="Kyrpides N."/>
            <person name="Mikhailova N."/>
            <person name="Janssen P.H."/>
            <person name="Kuske C.R."/>
            <person name="Richardson P."/>
        </authorList>
    </citation>
    <scope>NUCLEOTIDE SEQUENCE</scope>
    <source>
        <strain evidence="8">Ellin6076</strain>
    </source>
</reference>
<dbReference type="EC" id="3.1.3.71" evidence="3"/>
<evidence type="ECO:0000256" key="1">
    <source>
        <dbReference type="ARBA" id="ARBA00001946"/>
    </source>
</evidence>
<dbReference type="SUPFAM" id="SSF142823">
    <property type="entry name" value="ComB-like"/>
    <property type="match status" value="1"/>
</dbReference>
<dbReference type="OrthoDB" id="4913at2"/>
<dbReference type="eggNOG" id="COG2045">
    <property type="taxonomic scope" value="Bacteria"/>
</dbReference>
<dbReference type="EMBL" id="CP000473">
    <property type="protein sequence ID" value="ABJ85842.1"/>
    <property type="molecule type" value="Genomic_DNA"/>
</dbReference>
<gene>
    <name evidence="8" type="ordered locus">Acid_4883</name>
</gene>
<evidence type="ECO:0000256" key="6">
    <source>
        <dbReference type="ARBA" id="ARBA00022842"/>
    </source>
</evidence>
<dbReference type="GO" id="GO:0050532">
    <property type="term" value="F:2-phosphosulfolactate phosphatase activity"/>
    <property type="evidence" value="ECO:0007669"/>
    <property type="project" value="UniProtKB-EC"/>
</dbReference>
<evidence type="ECO:0000256" key="2">
    <source>
        <dbReference type="ARBA" id="ARBA00009997"/>
    </source>
</evidence>
<evidence type="ECO:0000256" key="7">
    <source>
        <dbReference type="ARBA" id="ARBA00033711"/>
    </source>
</evidence>
<dbReference type="GO" id="GO:0000287">
    <property type="term" value="F:magnesium ion binding"/>
    <property type="evidence" value="ECO:0007669"/>
    <property type="project" value="InterPro"/>
</dbReference>
<name>Q01WX3_SOLUE</name>
<evidence type="ECO:0000256" key="5">
    <source>
        <dbReference type="ARBA" id="ARBA00022801"/>
    </source>
</evidence>
<dbReference type="GO" id="GO:0050545">
    <property type="term" value="F:sulfopyruvate decarboxylase activity"/>
    <property type="evidence" value="ECO:0007669"/>
    <property type="project" value="TreeGrafter"/>
</dbReference>
<keyword evidence="5 8" id="KW-0378">Hydrolase</keyword>
<dbReference type="InterPro" id="IPR036702">
    <property type="entry name" value="ComB-like_sf"/>
</dbReference>